<feature type="compositionally biased region" description="Polar residues" evidence="17">
    <location>
        <begin position="3563"/>
        <end position="3583"/>
    </location>
</feature>
<feature type="disulfide bond" evidence="15">
    <location>
        <begin position="2135"/>
        <end position="2144"/>
    </location>
</feature>
<accession>A0A8B7ZQH2</accession>
<dbReference type="OrthoDB" id="10066368at2759"/>
<dbReference type="SMART" id="SM00209">
    <property type="entry name" value="TSP1"/>
    <property type="match status" value="1"/>
</dbReference>
<dbReference type="GO" id="GO:0050877">
    <property type="term" value="P:nervous system process"/>
    <property type="evidence" value="ECO:0007669"/>
    <property type="project" value="UniProtKB-ARBA"/>
</dbReference>
<dbReference type="InterPro" id="IPR036383">
    <property type="entry name" value="TSP1_rpt_sf"/>
</dbReference>
<feature type="disulfide bond" evidence="15">
    <location>
        <begin position="2173"/>
        <end position="2182"/>
    </location>
</feature>
<gene>
    <name evidence="24" type="primary">LOC110987332</name>
</gene>
<dbReference type="InterPro" id="IPR011641">
    <property type="entry name" value="Tyr-kin_ephrin_A/B_rcpt-like"/>
</dbReference>
<feature type="domain" description="HYR" evidence="21">
    <location>
        <begin position="1223"/>
        <end position="1303"/>
    </location>
</feature>
<dbReference type="FunFam" id="2.10.25.10:FF:000143">
    <property type="entry name" value="Protein crumbs 1"/>
    <property type="match status" value="3"/>
</dbReference>
<evidence type="ECO:0000259" key="22">
    <source>
        <dbReference type="PROSITE" id="PS50923"/>
    </source>
</evidence>
<feature type="disulfide bond" evidence="15">
    <location>
        <begin position="2319"/>
        <end position="2328"/>
    </location>
</feature>
<feature type="disulfide bond" evidence="15">
    <location>
        <begin position="2097"/>
        <end position="2106"/>
    </location>
</feature>
<feature type="domain" description="EGF-like" evidence="20">
    <location>
        <begin position="2634"/>
        <end position="2670"/>
    </location>
</feature>
<dbReference type="Gene3D" id="2.60.120.200">
    <property type="match status" value="1"/>
</dbReference>
<dbReference type="CDD" id="cd00033">
    <property type="entry name" value="CCP"/>
    <property type="match status" value="11"/>
</dbReference>
<dbReference type="FunFam" id="2.10.25.10:FF:000045">
    <property type="entry name" value="Slit guidance ligand 2"/>
    <property type="match status" value="1"/>
</dbReference>
<dbReference type="FunFam" id="2.10.25.10:FF:000004">
    <property type="entry name" value="Neurogenic locus notch 1"/>
    <property type="match status" value="3"/>
</dbReference>
<feature type="domain" description="HYR" evidence="21">
    <location>
        <begin position="1433"/>
        <end position="1516"/>
    </location>
</feature>
<evidence type="ECO:0000256" key="6">
    <source>
        <dbReference type="ARBA" id="ARBA00022536"/>
    </source>
</evidence>
<evidence type="ECO:0000256" key="4">
    <source>
        <dbReference type="ARBA" id="ARBA00022525"/>
    </source>
</evidence>
<dbReference type="PROSITE" id="PS50092">
    <property type="entry name" value="TSP1"/>
    <property type="match status" value="1"/>
</dbReference>
<evidence type="ECO:0000256" key="9">
    <source>
        <dbReference type="ARBA" id="ARBA00022737"/>
    </source>
</evidence>
<feature type="domain" description="HYR" evidence="21">
    <location>
        <begin position="650"/>
        <end position="741"/>
    </location>
</feature>
<feature type="disulfide bond" evidence="15">
    <location>
        <begin position="2585"/>
        <end position="2594"/>
    </location>
</feature>
<feature type="domain" description="Sushi" evidence="22">
    <location>
        <begin position="817"/>
        <end position="879"/>
    </location>
</feature>
<dbReference type="SUPFAM" id="SSF82895">
    <property type="entry name" value="TSP-1 type 1 repeat"/>
    <property type="match status" value="1"/>
</dbReference>
<feature type="disulfide bond" evidence="15">
    <location>
        <begin position="2059"/>
        <end position="2068"/>
    </location>
</feature>
<dbReference type="GO" id="GO:0005509">
    <property type="term" value="F:calcium ion binding"/>
    <property type="evidence" value="ECO:0007669"/>
    <property type="project" value="InterPro"/>
</dbReference>
<evidence type="ECO:0000256" key="18">
    <source>
        <dbReference type="SAM" id="Phobius"/>
    </source>
</evidence>
<dbReference type="SUPFAM" id="SSF57184">
    <property type="entry name" value="Growth factor receptor domain"/>
    <property type="match status" value="4"/>
</dbReference>
<dbReference type="Pfam" id="PF07699">
    <property type="entry name" value="Ephrin_rec_like"/>
    <property type="match status" value="4"/>
</dbReference>
<comment type="subcellular location">
    <subcellularLocation>
        <location evidence="1">Membrane</location>
        <topology evidence="1">Single-pass membrane protein</topology>
    </subcellularLocation>
    <subcellularLocation>
        <location evidence="2">Secreted</location>
        <location evidence="2">Extracellular space</location>
        <location evidence="2">Extracellular matrix</location>
    </subcellularLocation>
</comment>
<feature type="disulfide bond" evidence="15">
    <location>
        <begin position="2780"/>
        <end position="2789"/>
    </location>
</feature>
<feature type="domain" description="EGF-like" evidence="20">
    <location>
        <begin position="2109"/>
        <end position="2145"/>
    </location>
</feature>
<evidence type="ECO:0000256" key="15">
    <source>
        <dbReference type="PROSITE-ProRule" id="PRU00076"/>
    </source>
</evidence>
<dbReference type="GO" id="GO:0007399">
    <property type="term" value="P:nervous system development"/>
    <property type="evidence" value="ECO:0007669"/>
    <property type="project" value="UniProtKB-ARBA"/>
</dbReference>
<feature type="disulfide bond" evidence="15">
    <location>
        <begin position="2547"/>
        <end position="2556"/>
    </location>
</feature>
<dbReference type="Pfam" id="PF12661">
    <property type="entry name" value="hEGF"/>
    <property type="match status" value="3"/>
</dbReference>
<dbReference type="GO" id="GO:0032991">
    <property type="term" value="C:protein-containing complex"/>
    <property type="evidence" value="ECO:0007669"/>
    <property type="project" value="TreeGrafter"/>
</dbReference>
<feature type="domain" description="HYR" evidence="21">
    <location>
        <begin position="240"/>
        <end position="324"/>
    </location>
</feature>
<feature type="domain" description="EGF-like" evidence="20">
    <location>
        <begin position="2147"/>
        <end position="2183"/>
    </location>
</feature>
<dbReference type="PROSITE" id="PS50825">
    <property type="entry name" value="HYR"/>
    <property type="match status" value="7"/>
</dbReference>
<dbReference type="OMA" id="CPGPYSY"/>
<feature type="domain" description="Sushi" evidence="22">
    <location>
        <begin position="325"/>
        <end position="384"/>
    </location>
</feature>
<evidence type="ECO:0000256" key="19">
    <source>
        <dbReference type="SAM" id="SignalP"/>
    </source>
</evidence>
<dbReference type="Pfam" id="PF00090">
    <property type="entry name" value="TSP_1"/>
    <property type="match status" value="1"/>
</dbReference>
<dbReference type="SUPFAM" id="SSF49899">
    <property type="entry name" value="Concanavalin A-like lectins/glucanases"/>
    <property type="match status" value="1"/>
</dbReference>
<keyword evidence="10" id="KW-0106">Calcium</keyword>
<feature type="disulfide bond" evidence="15">
    <location>
        <begin position="2601"/>
        <end position="2611"/>
    </location>
</feature>
<dbReference type="PROSITE" id="PS50923">
    <property type="entry name" value="SUSHI"/>
    <property type="match status" value="14"/>
</dbReference>
<dbReference type="Pfam" id="PF00008">
    <property type="entry name" value="EGF"/>
    <property type="match status" value="17"/>
</dbReference>
<reference evidence="24" key="1">
    <citation type="submission" date="2025-08" db="UniProtKB">
        <authorList>
            <consortium name="RefSeq"/>
        </authorList>
    </citation>
    <scope>IDENTIFICATION</scope>
</reference>
<feature type="domain" description="Sushi" evidence="22">
    <location>
        <begin position="1095"/>
        <end position="1157"/>
    </location>
</feature>
<feature type="transmembrane region" description="Helical" evidence="18">
    <location>
        <begin position="3487"/>
        <end position="3509"/>
    </location>
</feature>
<feature type="region of interest" description="Disordered" evidence="17">
    <location>
        <begin position="27"/>
        <end position="53"/>
    </location>
</feature>
<evidence type="ECO:0000256" key="11">
    <source>
        <dbReference type="ARBA" id="ARBA00022989"/>
    </source>
</evidence>
<dbReference type="InterPro" id="IPR001881">
    <property type="entry name" value="EGF-like_Ca-bd_dom"/>
</dbReference>
<feature type="domain" description="Sushi" evidence="22">
    <location>
        <begin position="385"/>
        <end position="450"/>
    </location>
</feature>
<dbReference type="InterPro" id="IPR013032">
    <property type="entry name" value="EGF-like_CS"/>
</dbReference>
<feature type="disulfide bond" evidence="15">
    <location>
        <begin position="2281"/>
        <end position="2290"/>
    </location>
</feature>
<dbReference type="Pfam" id="PF02494">
    <property type="entry name" value="HYR"/>
    <property type="match status" value="6"/>
</dbReference>
<dbReference type="CDD" id="cd00054">
    <property type="entry name" value="EGF_CA"/>
    <property type="match status" value="21"/>
</dbReference>
<feature type="domain" description="EGF-like" evidence="20">
    <location>
        <begin position="3039"/>
        <end position="3075"/>
    </location>
</feature>
<feature type="domain" description="HYR" evidence="21">
    <location>
        <begin position="37"/>
        <end position="121"/>
    </location>
</feature>
<feature type="domain" description="Sushi" evidence="22">
    <location>
        <begin position="451"/>
        <end position="515"/>
    </location>
</feature>
<dbReference type="InterPro" id="IPR035976">
    <property type="entry name" value="Sushi/SCR/CCP_sf"/>
</dbReference>
<feature type="domain" description="EGF-like" evidence="20">
    <location>
        <begin position="2223"/>
        <end position="2259"/>
    </location>
</feature>
<dbReference type="RefSeq" id="XP_022105681.1">
    <property type="nucleotide sequence ID" value="XM_022249989.1"/>
</dbReference>
<feature type="domain" description="Sushi" evidence="22">
    <location>
        <begin position="122"/>
        <end position="180"/>
    </location>
</feature>
<feature type="disulfide bond" evidence="15">
    <location>
        <begin position="2471"/>
        <end position="2480"/>
    </location>
</feature>
<dbReference type="FunFam" id="2.10.50.10:FF:000018">
    <property type="entry name" value="Sushi, von Willebrand factor type A, EGF and pentraxin domain-containing 1"/>
    <property type="match status" value="1"/>
</dbReference>
<dbReference type="KEGG" id="aplc:110987332"/>
<feature type="disulfide bond" evidence="15">
    <location>
        <begin position="3103"/>
        <end position="3112"/>
    </location>
</feature>
<keyword evidence="4" id="KW-0964">Secreted</keyword>
<dbReference type="PANTHER" id="PTHR24049">
    <property type="entry name" value="CRUMBS FAMILY MEMBER"/>
    <property type="match status" value="1"/>
</dbReference>
<feature type="disulfide bond" evidence="15">
    <location>
        <begin position="2433"/>
        <end position="2442"/>
    </location>
</feature>
<dbReference type="SMART" id="SM00181">
    <property type="entry name" value="EGF"/>
    <property type="match status" value="27"/>
</dbReference>
<feature type="disulfide bond" evidence="15">
    <location>
        <begin position="2660"/>
        <end position="2669"/>
    </location>
</feature>
<evidence type="ECO:0000256" key="17">
    <source>
        <dbReference type="SAM" id="MobiDB-lite"/>
    </source>
</evidence>
<feature type="signal peptide" evidence="19">
    <location>
        <begin position="1"/>
        <end position="22"/>
    </location>
</feature>
<dbReference type="Gene3D" id="2.10.25.10">
    <property type="entry name" value="Laminin"/>
    <property type="match status" value="23"/>
</dbReference>
<feature type="disulfide bond" evidence="16">
    <location>
        <begin position="387"/>
        <end position="430"/>
    </location>
</feature>
<dbReference type="GeneID" id="110987332"/>
<keyword evidence="5" id="KW-0272">Extracellular matrix</keyword>
<feature type="domain" description="EGF-like" evidence="20">
    <location>
        <begin position="2483"/>
        <end position="2519"/>
    </location>
</feature>
<feature type="disulfide bond" evidence="15">
    <location>
        <begin position="2738"/>
        <end position="2747"/>
    </location>
</feature>
<feature type="domain" description="EGF-like" evidence="20">
    <location>
        <begin position="2331"/>
        <end position="2367"/>
    </location>
</feature>
<feature type="domain" description="EGF-like" evidence="20">
    <location>
        <begin position="2521"/>
        <end position="2557"/>
    </location>
</feature>
<evidence type="ECO:0000256" key="14">
    <source>
        <dbReference type="ARBA" id="ARBA00023180"/>
    </source>
</evidence>
<dbReference type="GO" id="GO:0120025">
    <property type="term" value="C:plasma membrane bounded cell projection"/>
    <property type="evidence" value="ECO:0007669"/>
    <property type="project" value="UniProtKB-ARBA"/>
</dbReference>
<feature type="domain" description="EGF-like" evidence="20">
    <location>
        <begin position="2185"/>
        <end position="2221"/>
    </location>
</feature>
<dbReference type="FunFam" id="2.10.25.10:FF:000327">
    <property type="entry name" value="neurogenic locus notch homolog protein 4"/>
    <property type="match status" value="1"/>
</dbReference>
<dbReference type="SMART" id="SM00179">
    <property type="entry name" value="EGF_CA"/>
    <property type="match status" value="22"/>
</dbReference>
<keyword evidence="9" id="KW-0677">Repeat</keyword>
<evidence type="ECO:0000256" key="8">
    <source>
        <dbReference type="ARBA" id="ARBA00022729"/>
    </source>
</evidence>
<evidence type="ECO:0000313" key="23">
    <source>
        <dbReference type="Proteomes" id="UP000694845"/>
    </source>
</evidence>
<feature type="disulfide bond" evidence="16">
    <location>
        <begin position="355"/>
        <end position="382"/>
    </location>
</feature>
<feature type="domain" description="HYR" evidence="21">
    <location>
        <begin position="944"/>
        <end position="1030"/>
    </location>
</feature>
<keyword evidence="11 18" id="KW-1133">Transmembrane helix</keyword>
<feature type="domain" description="EGF-like" evidence="20">
    <location>
        <begin position="3077"/>
        <end position="3113"/>
    </location>
</feature>
<dbReference type="SUPFAM" id="SSF57535">
    <property type="entry name" value="Complement control module/SCR domain"/>
    <property type="match status" value="13"/>
</dbReference>
<feature type="domain" description="Sushi" evidence="22">
    <location>
        <begin position="516"/>
        <end position="582"/>
    </location>
</feature>
<dbReference type="PROSITE" id="PS00010">
    <property type="entry name" value="ASX_HYDROXYL"/>
    <property type="match status" value="18"/>
</dbReference>
<feature type="domain" description="EGF-like" evidence="20">
    <location>
        <begin position="2597"/>
        <end position="2632"/>
    </location>
</feature>
<dbReference type="InterPro" id="IPR000152">
    <property type="entry name" value="EGF-type_Asp/Asn_hydroxyl_site"/>
</dbReference>
<proteinExistence type="predicted"/>
<dbReference type="PANTHER" id="PTHR24049:SF22">
    <property type="entry name" value="DROSOPHILA CRUMBS HOMOLOG"/>
    <property type="match status" value="1"/>
</dbReference>
<dbReference type="GO" id="GO:0051241">
    <property type="term" value="P:negative regulation of multicellular organismal process"/>
    <property type="evidence" value="ECO:0007669"/>
    <property type="project" value="UniProtKB-ARBA"/>
</dbReference>
<feature type="disulfide bond" evidence="15">
    <location>
        <begin position="2509"/>
        <end position="2518"/>
    </location>
</feature>
<feature type="domain" description="EGF-like" evidence="20">
    <location>
        <begin position="2445"/>
        <end position="2481"/>
    </location>
</feature>
<dbReference type="FunFam" id="2.10.25.10:FF:000122">
    <property type="entry name" value="Protein crumbs homolog 2"/>
    <property type="match status" value="2"/>
</dbReference>
<evidence type="ECO:0000256" key="7">
    <source>
        <dbReference type="ARBA" id="ARBA00022692"/>
    </source>
</evidence>
<evidence type="ECO:0000256" key="10">
    <source>
        <dbReference type="ARBA" id="ARBA00022837"/>
    </source>
</evidence>
<dbReference type="Gene3D" id="2.20.100.10">
    <property type="entry name" value="Thrombospondin type-1 (TSP1) repeat"/>
    <property type="match status" value="1"/>
</dbReference>
<dbReference type="InterPro" id="IPR000742">
    <property type="entry name" value="EGF"/>
</dbReference>
<dbReference type="PROSITE" id="PS00022">
    <property type="entry name" value="EGF_1"/>
    <property type="match status" value="23"/>
</dbReference>
<protein>
    <submittedName>
        <fullName evidence="24">Sushi, von Willebrand factor type A, EGF and pentraxin domain-containing protein 1-like isoform X1</fullName>
    </submittedName>
</protein>
<feature type="domain" description="EGF-like" evidence="20">
    <location>
        <begin position="2792"/>
        <end position="2828"/>
    </location>
</feature>
<feature type="domain" description="EGF-like" evidence="20">
    <location>
        <begin position="2754"/>
        <end position="2790"/>
    </location>
</feature>
<dbReference type="GO" id="GO:0051240">
    <property type="term" value="P:positive regulation of multicellular organismal process"/>
    <property type="evidence" value="ECO:0007669"/>
    <property type="project" value="UniProtKB-ARBA"/>
</dbReference>
<dbReference type="SUPFAM" id="SSF57196">
    <property type="entry name" value="EGF/Laminin"/>
    <property type="match status" value="13"/>
</dbReference>
<dbReference type="FunFam" id="2.10.25.10:FF:000321">
    <property type="entry name" value="Protein delta homolog 1"/>
    <property type="match status" value="1"/>
</dbReference>
<dbReference type="InterPro" id="IPR018097">
    <property type="entry name" value="EGF_Ca-bd_CS"/>
</dbReference>
<keyword evidence="8 19" id="KW-0732">Signal</keyword>
<dbReference type="PROSITE" id="PS50026">
    <property type="entry name" value="EGF_3"/>
    <property type="match status" value="23"/>
</dbReference>
<feature type="domain" description="EGF-like" evidence="20">
    <location>
        <begin position="2071"/>
        <end position="2107"/>
    </location>
</feature>
<feature type="domain" description="EGF-like" evidence="20">
    <location>
        <begin position="2369"/>
        <end position="2405"/>
    </location>
</feature>
<feature type="domain" description="EGF-like" evidence="20">
    <location>
        <begin position="2672"/>
        <end position="2710"/>
    </location>
</feature>
<evidence type="ECO:0000256" key="5">
    <source>
        <dbReference type="ARBA" id="ARBA00022530"/>
    </source>
</evidence>
<dbReference type="Pfam" id="PF00084">
    <property type="entry name" value="Sushi"/>
    <property type="match status" value="11"/>
</dbReference>
<dbReference type="InterPro" id="IPR009030">
    <property type="entry name" value="Growth_fac_rcpt_cys_sf"/>
</dbReference>
<feature type="disulfide bond" evidence="15">
    <location>
        <begin position="2249"/>
        <end position="2258"/>
    </location>
</feature>
<feature type="domain" description="EGF-like" evidence="20">
    <location>
        <begin position="2033"/>
        <end position="2069"/>
    </location>
</feature>
<feature type="domain" description="Sushi" evidence="22">
    <location>
        <begin position="583"/>
        <end position="651"/>
    </location>
</feature>
<dbReference type="InterPro" id="IPR000884">
    <property type="entry name" value="TSP1_rpt"/>
</dbReference>
<dbReference type="Proteomes" id="UP000694845">
    <property type="component" value="Unplaced"/>
</dbReference>
<feature type="disulfide bond" evidence="16">
    <location>
        <begin position="486"/>
        <end position="513"/>
    </location>
</feature>
<feature type="region of interest" description="Disordered" evidence="17">
    <location>
        <begin position="3533"/>
        <end position="3583"/>
    </location>
</feature>
<dbReference type="GO" id="GO:0007157">
    <property type="term" value="P:heterophilic cell-cell adhesion via plasma membrane cell adhesion molecules"/>
    <property type="evidence" value="ECO:0007669"/>
    <property type="project" value="TreeGrafter"/>
</dbReference>
<dbReference type="InterPro" id="IPR003410">
    <property type="entry name" value="HYR_dom"/>
</dbReference>
<feature type="disulfide bond" evidence="15">
    <location>
        <begin position="2395"/>
        <end position="2404"/>
    </location>
</feature>
<feature type="domain" description="Sushi" evidence="22">
    <location>
        <begin position="1304"/>
        <end position="1366"/>
    </location>
</feature>
<feature type="domain" description="Sushi" evidence="22">
    <location>
        <begin position="1031"/>
        <end position="1094"/>
    </location>
</feature>
<keyword evidence="16" id="KW-0768">Sushi</keyword>
<feature type="domain" description="HYR" evidence="21">
    <location>
        <begin position="1517"/>
        <end position="1601"/>
    </location>
</feature>
<dbReference type="SMART" id="SM01411">
    <property type="entry name" value="Ephrin_rec_like"/>
    <property type="match status" value="4"/>
</dbReference>
<evidence type="ECO:0000259" key="21">
    <source>
        <dbReference type="PROSITE" id="PS50825"/>
    </source>
</evidence>
<dbReference type="Gene3D" id="2.10.70.10">
    <property type="entry name" value="Complement Module, domain 1"/>
    <property type="match status" value="13"/>
</dbReference>
<feature type="disulfide bond" evidence="16">
    <location>
        <begin position="622"/>
        <end position="649"/>
    </location>
</feature>
<feature type="disulfide bond" evidence="16">
    <location>
        <begin position="151"/>
        <end position="178"/>
    </location>
</feature>
<keyword evidence="7 18" id="KW-0812">Transmembrane</keyword>
<feature type="domain" description="EGF-like" evidence="20">
    <location>
        <begin position="2407"/>
        <end position="2443"/>
    </location>
</feature>
<dbReference type="PROSITE" id="PS01187">
    <property type="entry name" value="EGF_CA"/>
    <property type="match status" value="8"/>
</dbReference>
<evidence type="ECO:0000256" key="16">
    <source>
        <dbReference type="PROSITE-ProRule" id="PRU00302"/>
    </source>
</evidence>
<dbReference type="Gene3D" id="2.10.50.10">
    <property type="entry name" value="Tumor Necrosis Factor Receptor, subunit A, domain 2"/>
    <property type="match status" value="2"/>
</dbReference>
<evidence type="ECO:0000259" key="20">
    <source>
        <dbReference type="PROSITE" id="PS50026"/>
    </source>
</evidence>
<keyword evidence="6 15" id="KW-0245">EGF-like domain</keyword>
<feature type="disulfide bond" evidence="15">
    <location>
        <begin position="2700"/>
        <end position="2709"/>
    </location>
</feature>
<dbReference type="FunFam" id="2.10.25.10:FF:000066">
    <property type="entry name" value="FAT atypical cadherin 4"/>
    <property type="match status" value="2"/>
</dbReference>
<dbReference type="PROSITE" id="PS01186">
    <property type="entry name" value="EGF_2"/>
    <property type="match status" value="20"/>
</dbReference>
<evidence type="ECO:0000256" key="2">
    <source>
        <dbReference type="ARBA" id="ARBA00004498"/>
    </source>
</evidence>
<dbReference type="InterPro" id="IPR000436">
    <property type="entry name" value="Sushi_SCR_CCP_dom"/>
</dbReference>
<feature type="disulfide bond" evidence="15">
    <location>
        <begin position="2357"/>
        <end position="2366"/>
    </location>
</feature>
<feature type="chain" id="PRO_5034771961" evidence="19">
    <location>
        <begin position="23"/>
        <end position="3583"/>
    </location>
</feature>
<feature type="domain" description="EGF-like" evidence="20">
    <location>
        <begin position="2712"/>
        <end position="2748"/>
    </location>
</feature>
<keyword evidence="3" id="KW-0217">Developmental protein</keyword>
<feature type="domain" description="Sushi" evidence="22">
    <location>
        <begin position="881"/>
        <end position="945"/>
    </location>
</feature>
<dbReference type="SMART" id="SM00032">
    <property type="entry name" value="CCP"/>
    <property type="match status" value="17"/>
</dbReference>
<feature type="disulfide bond" evidence="15">
    <location>
        <begin position="3065"/>
        <end position="3074"/>
    </location>
</feature>
<keyword evidence="23" id="KW-1185">Reference proteome</keyword>
<dbReference type="FunFam" id="2.10.25.10:FF:000080">
    <property type="entry name" value="Neurogenic locus notch 1"/>
    <property type="match status" value="1"/>
</dbReference>
<evidence type="ECO:0000256" key="13">
    <source>
        <dbReference type="ARBA" id="ARBA00023157"/>
    </source>
</evidence>
<organism evidence="23 24">
    <name type="scientific">Acanthaster planci</name>
    <name type="common">Crown-of-thorns starfish</name>
    <dbReference type="NCBI Taxonomy" id="133434"/>
    <lineage>
        <taxon>Eukaryota</taxon>
        <taxon>Metazoa</taxon>
        <taxon>Echinodermata</taxon>
        <taxon>Eleutherozoa</taxon>
        <taxon>Asterozoa</taxon>
        <taxon>Asteroidea</taxon>
        <taxon>Valvatacea</taxon>
        <taxon>Valvatida</taxon>
        <taxon>Acanthasteridae</taxon>
        <taxon>Acanthaster</taxon>
    </lineage>
</organism>
<feature type="disulfide bond" evidence="15">
    <location>
        <begin position="2211"/>
        <end position="2220"/>
    </location>
</feature>
<evidence type="ECO:0000256" key="12">
    <source>
        <dbReference type="ARBA" id="ARBA00023136"/>
    </source>
</evidence>
<keyword evidence="13 15" id="KW-1015">Disulfide bond</keyword>
<feature type="domain" description="Sushi" evidence="22">
    <location>
        <begin position="1158"/>
        <end position="1224"/>
    </location>
</feature>
<evidence type="ECO:0000313" key="24">
    <source>
        <dbReference type="RefSeq" id="XP_022105681.1"/>
    </source>
</evidence>
<dbReference type="GO" id="GO:0005886">
    <property type="term" value="C:plasma membrane"/>
    <property type="evidence" value="ECO:0007669"/>
    <property type="project" value="TreeGrafter"/>
</dbReference>
<dbReference type="GO" id="GO:0045197">
    <property type="term" value="P:establishment or maintenance of epithelial cell apical/basal polarity"/>
    <property type="evidence" value="ECO:0007669"/>
    <property type="project" value="TreeGrafter"/>
</dbReference>
<feature type="domain" description="EGF-like" evidence="20">
    <location>
        <begin position="2559"/>
        <end position="2595"/>
    </location>
</feature>
<feature type="domain" description="Sushi" evidence="22">
    <location>
        <begin position="181"/>
        <end position="241"/>
    </location>
</feature>
<comment type="caution">
    <text evidence="15">Lacks conserved residue(s) required for the propagation of feature annotation.</text>
</comment>
<feature type="domain" description="EGF-like" evidence="20">
    <location>
        <begin position="2293"/>
        <end position="2329"/>
    </location>
</feature>
<dbReference type="FunFam" id="2.10.25.10:FF:000247">
    <property type="entry name" value="Delta/notch like EGF repeat containing"/>
    <property type="match status" value="1"/>
</dbReference>
<feature type="domain" description="EGF-like" evidence="20">
    <location>
        <begin position="2261"/>
        <end position="2291"/>
    </location>
</feature>
<sequence length="3583" mass="383234">MHVKTLVVVSLILLLLIAPAESWWRRRRRRRRSPSPPDTTPPSFSFCPGPYSYTTSEADGRRVVYYGTPRASDNRGSVTLSRTGGLASGSRFNEGLTTVTYAARDSAGNTAYCSISITIRVLRCPGVGSSSHRSHTCTKSNIAGSFCTFRCSTGYDIVGDSTATCLNSEVWTSGLPTCRVKTCNPALTSLANGQITCTNGNRWNSVCTFRCNSGFGLSSGGSTYTRTCTLTWSDTSPTCRDTQAPNITCPSSISVEAEEGLTSAVVSWASATATDNVPAGLTVTQTQGLASGSRFGQGSHTIFYSASDARGNTQECSFSVTVRVITCTPALQSGHHLLVNCPHGHIKGARCTFTCDAGFRLVGSESSTCQSSGSWTSSQPSCEILRCTSLTAPAHGRFRDSSTCDNAYGTFCHFVCDTGYSITGSADRRCTVLPGQTGVSWSGSTTGCQINRCNTLTPGEGLSPTNSGTCSAGNVVSYGTTCTYACSEGFRLTGAPTISCGSDGQWLQTLPECLVITCANSDLPAPVNGAKSGCTGDHIPYGTTCSLSCNRGYTPTAMTHRTCQSNSNDYGVWSGGTITCTIVTCPSLSTPAHGTVSTCQRNGSNRPVSSRQPFDTVCNTACNVGYTLSGSASRTCLVSGAWDGTTTVCSDITDPVLECPSDQVEFAGEGHQIVSVPWDWEPVTGTDAGREITAVLLSINTVPVTGPKPSTLEEGTYSLVYSATDNAGNSGSCSMQLETKVTRCSGLPTPTNGVLQLVSGHGACSQSVVYGSRCDISCETGYTLSTGGATLRRKCLRVAADSTQGYWNGSQPTCVANTCTHPSVTNGYISGCHSNIATYGDACQFHCDLGHRTASGESNRNRQCQADGSWSGPDFQCTVIIMCPGLPPVPYGSVQPALCAQPGTQPYNTVCSFSCDDGFRQEGPNSKTCADNGSWDSLENVVCIDEQRPRFNVACPQHVNINSEFGTTSKRVTFDPPTATDNSGYVTVTRQAIHLAPGSIFPEGRTTVAYFASDPVGLSEQCDFIINVVVHRCERLQAPSSCSIQCNHPSFIAGTECTLRCNIGYTLSGSRQRTCQLTGDDTPYWDGETTVCTIVRCPAQTAPPHSIKSGCSLPSEPYGTECSFYCENGYEAQTSDGGRSRCLANGTWSGTDLVCNEIECPVLTPGTGINVSPSSCSSRPVFGQSCMFSCSQAGFRIEPVGSSYVHCVGSGSWSANVSGIECVDIDSPVLSCPSALTAYAGRGSTVAQVDFQVAASDNSDSQPAVTCDPEPGEFNLGQHGVSCMAIDRARNSASCSFQIEVVERICPTLPIPAYGEYVADCCRIYGCVCHLRCIAGYRLVGSSEASCEFNGDSMYWQREETPHCELITCDALSLPESVQITPPICMAGSPLAGTLCFFFCPYGLSLVGGVSQVSCGGQGIWDVDTENLPTDCEDRIPPVLTFCPGPIYATRDSANGVSVTFDIPTARDNNPSGTLTLETSPANITSPYLFTESTEVCYAFTDEGSNMVSCAFRVYVFDDLEPEVVFCPGDYEIIAHEALIDVTWDEPIFRDPLGHDLEVTNNVAIGNTAKLGWDTTTVVYTAINTDNGQKAACQFAINITPNSCPPLPSPRNGALSCVPSGLICSAFCHEDYQFSRSRGRGSVVPEQYTCGLRSGDWLPYDWVPDCSRRRGDVNLPMSLMYFSGDCSDQSTRNQIAAAFIIMIESSAYMDACSLTNKCNIENVQVHCGAGGRRLGHGPGIQRRRRGTRVTEELHATEDATWDKLFARLDATRTHREKRDTDIDFGVFISFDLNYEVPYETGMDSQDAVVVTETKVKEQADDLMTAIGNGSLSISSIPDITLEVDTDMMSYGDSKLICQPGYVLSNDTFYCTACSCGTWYNQESEECDYCPRGSYQDQQAAESCVECPPGTTTADEGAKNSSSCVEECPAGSFSSNGLIPCFKCLIGQYQSLPGQPSCQPCPSGKTTLGFGAETVDWCLDICPPGSYSETGLAPCLPCARRYYQPNSQKRHCLLCPGRTSTAGNGSTSVEQCSDVDDCSRSPCEHQATCMDLIAGYRCDCPPGYQGVHCEEDVDDCVDHRCVNGATCVDELMGYSCQCGPGFQGEFCEININECASSPCEHEGVCNDHINGYRCQCTSNYHGARCELEINSCSPSPCGNGSTCQLHDGGYRCDCAPGYSGTNCTLDINECSSSPCLNGATCQDRPNGYTCICAFGYEGAHCESSVNWCAESPCRHGSTCITVGLTFSCLCPPHRLGELCDETPCQNNGIFESGSDDTYTCHCTPGFGGHNCQIDINECASNPCSNGGTCVDRSNAYQCECLPGFAGATCSVDIDECSSNPCGVGNTCEDDINSYACICRLGFTGTHCENRIDYCSPSACQHGATCSNTGVGYLCSCAAGFAGHDCETNINECASAPCQNSGFCVDLDNRFMCFCLAGFMGQACEVNINDCSLSACQNGGTCVDGINDYTCNCLVGFTGTRCEELVDYCQSGPCRHGGVCQNDPPSYRCSCPSGFVGHDCDINVDDCSSYPCEHSSECIDGVNSYTCVCSEGYTGANCEVEVNECTSAPCLSGGTCLDLVGGFLCQCAPGYTGNLCQINIDDCANVSCHNGTCIDLVNGFQCRCEPGWTGELCNEDIDECDSSPCQHGSECEDQLNAYVCHCSPGYSGVNCEEEINECQVLNVECQHGGTCVDKVADFNCECPAGYRGRHCEEEINECESSPCLNGGSCVDGVGEFTCDCPSDFTGPLCNVPVRILPNSCSDGMCANDATCIPQGDSFTCACADGYSGELCDVDVDECQSQPCQHQASCIDDINAYQCVCLPGYTGVYCETELSADFDVVFSNATASDLIQVREISGMTSADLSELSLALWFNSSACTSGIVMVKLSSGSAAIVEVRNPCNLLLQLHGRSVAVGTQKDFCDGRWHNLMLVLKYLTNLEWKFFMDQSLAAEGAVSSVTTSIPSGLALTIGHEVDSETGPRDCQFQLTGLNIWKEALNEVEVSDIASYCIPFPPGNAFAWGQMMALPGASITHTLRAPSICDDYDECSSAPCEHGGTCEDQLHTFFCYCPEGWLGDRCQDVFDLCSLNPCQNDGTCHSDPFGFWCQCIMGYTGRVCNIEIDETVDGQWSTWQAWSECSKTCGRGSQLRLRFCDNPEPQNGGAPCQGAGYQAEQCNTERCPTCPVLRSPLRGFIACNESDAGEKSCRISCRDGYAFATTPQSEYRCGPSTDYVWDHNPENSRSVRLPSCNLLVPRVAVSANITLTYPDLQCYSLSDQLNIYAHASATLHNATQGSTGCLALQTCAANVTVSNCDVRSHRTSRATLRKKKSTAPIKLTIWVTLPDHDNDTVSDILDNGTTRLDMELDSTLMSLSERMEQGDFGIEHDGEVCQPDLDTMTTDDWDVCPEGSVESEQEGFCIQCAKGMIWAWDGHKYDYIYKPCPVNTYKDEWENICWHCPEGTVTSGPGATNISECFDPQVGQNSGVGMNNVKVIAVCVAGVGLILIVSVIAIMTLKLKKQKPEDKFSMVDKPSPVHVIPDIFQGRPSNDKSKLDEPAASPVGEALAEATPTSSDEQNLSGLLQLPNTKL</sequence>
<feature type="disulfide bond" evidence="15">
    <location>
        <begin position="2818"/>
        <end position="2827"/>
    </location>
</feature>
<dbReference type="PRINTS" id="PR00010">
    <property type="entry name" value="EGFBLOOD"/>
</dbReference>
<dbReference type="FunFam" id="2.10.25.10:FF:000472">
    <property type="entry name" value="Uncharacterized protein, isoform A"/>
    <property type="match status" value="3"/>
</dbReference>
<keyword evidence="14" id="KW-0325">Glycoprotein</keyword>
<dbReference type="FunFam" id="2.20.100.10:FF:000007">
    <property type="entry name" value="Thrombospondin 1"/>
    <property type="match status" value="1"/>
</dbReference>
<feature type="domain" description="Sushi" evidence="22">
    <location>
        <begin position="742"/>
        <end position="816"/>
    </location>
</feature>
<keyword evidence="12 18" id="KW-0472">Membrane</keyword>
<name>A0A8B7ZQH2_ACAPL</name>
<dbReference type="InterPro" id="IPR051022">
    <property type="entry name" value="Notch_Cell-Fate_Det"/>
</dbReference>
<dbReference type="InterPro" id="IPR013320">
    <property type="entry name" value="ConA-like_dom_sf"/>
</dbReference>
<evidence type="ECO:0000256" key="1">
    <source>
        <dbReference type="ARBA" id="ARBA00004167"/>
    </source>
</evidence>
<evidence type="ECO:0000256" key="3">
    <source>
        <dbReference type="ARBA" id="ARBA00022473"/>
    </source>
</evidence>
<feature type="disulfide bond" evidence="15">
    <location>
        <begin position="2622"/>
        <end position="2631"/>
    </location>
</feature>